<dbReference type="EMBL" id="JAGVSJ010000073">
    <property type="protein sequence ID" value="MBX8632803.1"/>
    <property type="molecule type" value="Genomic_DNA"/>
</dbReference>
<gene>
    <name evidence="2" type="ORF">J9259_09885</name>
</gene>
<protein>
    <submittedName>
        <fullName evidence="2">Uncharacterized protein</fullName>
    </submittedName>
</protein>
<sequence>MEKQTDPKKTLGQAIDEVIQSLIPLDEPSRMTAIKAACDHLKIQFSGVQQHESLFPQALGTALPTTTAPTRIVDIKSFKQEKQPSSANEMAAIVAFYLSELGPQGEKKQEVNVADMLKYFKQAGFPLPRAPQVLLANAKNAGYFDGGKDGLYKLNPVGYNLVAHNLPRANSGSLVTKRKRKPKALPKKTSHKHRK</sequence>
<comment type="caution">
    <text evidence="2">The sequence shown here is derived from an EMBL/GenBank/DDBJ whole genome shotgun (WGS) entry which is preliminary data.</text>
</comment>
<reference evidence="2" key="1">
    <citation type="submission" date="2021-04" db="EMBL/GenBank/DDBJ databases">
        <title>Genomic insights into ecological role and evolution of a novel Thermoplasmata order Candidatus Sysuiplasmatales.</title>
        <authorList>
            <person name="Yuan Y."/>
        </authorList>
    </citation>
    <scope>NUCLEOTIDE SEQUENCE</scope>
    <source>
        <strain evidence="2">YP2-bin.285</strain>
    </source>
</reference>
<evidence type="ECO:0000313" key="3">
    <source>
        <dbReference type="Proteomes" id="UP000716004"/>
    </source>
</evidence>
<proteinExistence type="predicted"/>
<feature type="compositionally biased region" description="Basic residues" evidence="1">
    <location>
        <begin position="176"/>
        <end position="195"/>
    </location>
</feature>
<name>A0A8J8CBW6_9ARCH</name>
<feature type="region of interest" description="Disordered" evidence="1">
    <location>
        <begin position="170"/>
        <end position="195"/>
    </location>
</feature>
<evidence type="ECO:0000313" key="2">
    <source>
        <dbReference type="EMBL" id="MBX8632803.1"/>
    </source>
</evidence>
<accession>A0A8J8CBW6</accession>
<dbReference type="AlphaFoldDB" id="A0A8J8CBW6"/>
<organism evidence="2 3">
    <name type="scientific">Candidatus Sysuiplasma superficiale</name>
    <dbReference type="NCBI Taxonomy" id="2823368"/>
    <lineage>
        <taxon>Archaea</taxon>
        <taxon>Methanobacteriati</taxon>
        <taxon>Thermoplasmatota</taxon>
        <taxon>Thermoplasmata</taxon>
        <taxon>Candidatus Sysuiplasmatales</taxon>
        <taxon>Candidatus Sysuiplasmataceae</taxon>
        <taxon>Candidatus Sysuiplasma</taxon>
    </lineage>
</organism>
<evidence type="ECO:0000256" key="1">
    <source>
        <dbReference type="SAM" id="MobiDB-lite"/>
    </source>
</evidence>
<dbReference type="Proteomes" id="UP000716004">
    <property type="component" value="Unassembled WGS sequence"/>
</dbReference>